<evidence type="ECO:0000313" key="4">
    <source>
        <dbReference type="Proteomes" id="UP000202922"/>
    </source>
</evidence>
<reference evidence="4" key="1">
    <citation type="submission" date="2017-05" db="EMBL/GenBank/DDBJ databases">
        <authorList>
            <person name="Rodrigo-Torres L."/>
            <person name="Arahal R. D."/>
            <person name="Lucena T."/>
        </authorList>
    </citation>
    <scope>NUCLEOTIDE SEQUENCE [LARGE SCALE GENOMIC DNA]</scope>
    <source>
        <strain evidence="4">CECT 8621</strain>
    </source>
</reference>
<protein>
    <recommendedName>
        <fullName evidence="2">Hedgehog/Intein (Hint) domain-containing protein</fullName>
    </recommendedName>
</protein>
<organism evidence="3 4">
    <name type="scientific">Actibacterium lipolyticum</name>
    <dbReference type="NCBI Taxonomy" id="1524263"/>
    <lineage>
        <taxon>Bacteria</taxon>
        <taxon>Pseudomonadati</taxon>
        <taxon>Pseudomonadota</taxon>
        <taxon>Alphaproteobacteria</taxon>
        <taxon>Rhodobacterales</taxon>
        <taxon>Roseobacteraceae</taxon>
        <taxon>Actibacterium</taxon>
    </lineage>
</organism>
<dbReference type="InterPro" id="IPR028992">
    <property type="entry name" value="Hedgehog/Intein_dom"/>
</dbReference>
<dbReference type="AlphaFoldDB" id="A0A238KHK3"/>
<name>A0A238KHK3_9RHOB</name>
<dbReference type="EMBL" id="FXYE01000002">
    <property type="protein sequence ID" value="SMX42178.1"/>
    <property type="molecule type" value="Genomic_DNA"/>
</dbReference>
<dbReference type="OrthoDB" id="7873527at2"/>
<dbReference type="Pfam" id="PF13403">
    <property type="entry name" value="Hint_2"/>
    <property type="match status" value="1"/>
</dbReference>
<evidence type="ECO:0000259" key="2">
    <source>
        <dbReference type="Pfam" id="PF13403"/>
    </source>
</evidence>
<dbReference type="RefSeq" id="WP_093967126.1">
    <property type="nucleotide sequence ID" value="NZ_FXYE01000002.1"/>
</dbReference>
<keyword evidence="4" id="KW-1185">Reference proteome</keyword>
<evidence type="ECO:0000256" key="1">
    <source>
        <dbReference type="SAM" id="MobiDB-lite"/>
    </source>
</evidence>
<feature type="domain" description="Hedgehog/Intein (Hint)" evidence="2">
    <location>
        <begin position="25"/>
        <end position="155"/>
    </location>
</feature>
<gene>
    <name evidence="3" type="ORF">COL8621_01904</name>
</gene>
<sequence>MSKTIEQYAPQLPEQTTTSKSLGGLAMGTIVQTLDGALPVEYLFAGDRLITRAGMCKVREITVHTFKGHPYRIAAGALGNEAPERDLLVPPGQRVRLQGKRAEALTGTDEALVPVEMLFNGTTVSKALDVTELRAFTLIFDKEEVLYADGLEMASTR</sequence>
<feature type="region of interest" description="Disordered" evidence="1">
    <location>
        <begin position="1"/>
        <end position="20"/>
    </location>
</feature>
<accession>A0A238KHK3</accession>
<proteinExistence type="predicted"/>
<evidence type="ECO:0000313" key="3">
    <source>
        <dbReference type="EMBL" id="SMX42178.1"/>
    </source>
</evidence>
<dbReference type="Proteomes" id="UP000202922">
    <property type="component" value="Unassembled WGS sequence"/>
</dbReference>